<feature type="transmembrane region" description="Helical" evidence="1">
    <location>
        <begin position="81"/>
        <end position="102"/>
    </location>
</feature>
<proteinExistence type="predicted"/>
<feature type="transmembrane region" description="Helical" evidence="1">
    <location>
        <begin position="152"/>
        <end position="170"/>
    </location>
</feature>
<organism evidence="2 3">
    <name type="scientific">Candidatus Faeciplasma pullistercoris</name>
    <dbReference type="NCBI Taxonomy" id="2840800"/>
    <lineage>
        <taxon>Bacteria</taxon>
        <taxon>Bacillati</taxon>
        <taxon>Bacillota</taxon>
        <taxon>Clostridia</taxon>
        <taxon>Eubacteriales</taxon>
        <taxon>Oscillospiraceae</taxon>
        <taxon>Oscillospiraceae incertae sedis</taxon>
        <taxon>Candidatus Faeciplasma</taxon>
    </lineage>
</organism>
<name>A0A9D1GSU1_9FIRM</name>
<accession>A0A9D1GSU1</accession>
<keyword evidence="1" id="KW-0812">Transmembrane</keyword>
<evidence type="ECO:0000313" key="2">
    <source>
        <dbReference type="EMBL" id="HIT58571.1"/>
    </source>
</evidence>
<evidence type="ECO:0000313" key="3">
    <source>
        <dbReference type="Proteomes" id="UP000824136"/>
    </source>
</evidence>
<feature type="transmembrane region" description="Helical" evidence="1">
    <location>
        <begin position="12"/>
        <end position="30"/>
    </location>
</feature>
<keyword evidence="1" id="KW-1133">Transmembrane helix</keyword>
<reference evidence="2" key="2">
    <citation type="journal article" date="2021" name="PeerJ">
        <title>Extensive microbial diversity within the chicken gut microbiome revealed by metagenomics and culture.</title>
        <authorList>
            <person name="Gilroy R."/>
            <person name="Ravi A."/>
            <person name="Getino M."/>
            <person name="Pursley I."/>
            <person name="Horton D.L."/>
            <person name="Alikhan N.F."/>
            <person name="Baker D."/>
            <person name="Gharbi K."/>
            <person name="Hall N."/>
            <person name="Watson M."/>
            <person name="Adriaenssens E.M."/>
            <person name="Foster-Nyarko E."/>
            <person name="Jarju S."/>
            <person name="Secka A."/>
            <person name="Antonio M."/>
            <person name="Oren A."/>
            <person name="Chaudhuri R.R."/>
            <person name="La Ragione R."/>
            <person name="Hildebrand F."/>
            <person name="Pallen M.J."/>
        </authorList>
    </citation>
    <scope>NUCLEOTIDE SEQUENCE</scope>
    <source>
        <strain evidence="2">CHK33-4379</strain>
    </source>
</reference>
<sequence>MNKKWLLIKSGLLLIVCWLTSLVIVMFFPAMYQKFGVIMCVVFGFCSVGASMCIYGNYALGVGKKLRVIDERASGEDNSKFGLLLGLVPTAINYIYVIILFLSKFGVIKYDFYPLYKTLTFYFMPLTYLTAPNSAEYVDGAVQSVPVPATELSVGTLVLVTLLPLLFLLINHISFTVSYKQVDVKSRILYGK</sequence>
<evidence type="ECO:0000256" key="1">
    <source>
        <dbReference type="SAM" id="Phobius"/>
    </source>
</evidence>
<reference evidence="2" key="1">
    <citation type="submission" date="2020-10" db="EMBL/GenBank/DDBJ databases">
        <authorList>
            <person name="Gilroy R."/>
        </authorList>
    </citation>
    <scope>NUCLEOTIDE SEQUENCE</scope>
    <source>
        <strain evidence="2">CHK33-4379</strain>
    </source>
</reference>
<dbReference type="EMBL" id="DVLL01000011">
    <property type="protein sequence ID" value="HIT58571.1"/>
    <property type="molecule type" value="Genomic_DNA"/>
</dbReference>
<keyword evidence="1" id="KW-0472">Membrane</keyword>
<dbReference type="Proteomes" id="UP000824136">
    <property type="component" value="Unassembled WGS sequence"/>
</dbReference>
<dbReference type="AlphaFoldDB" id="A0A9D1GSU1"/>
<gene>
    <name evidence="2" type="ORF">IAC39_02490</name>
</gene>
<protein>
    <submittedName>
        <fullName evidence="2">Uncharacterized protein</fullName>
    </submittedName>
</protein>
<comment type="caution">
    <text evidence="2">The sequence shown here is derived from an EMBL/GenBank/DDBJ whole genome shotgun (WGS) entry which is preliminary data.</text>
</comment>
<feature type="transmembrane region" description="Helical" evidence="1">
    <location>
        <begin position="36"/>
        <end position="60"/>
    </location>
</feature>